<dbReference type="OrthoDB" id="341259at2759"/>
<gene>
    <name evidence="4" type="ORF">K444DRAFT_548347</name>
</gene>
<dbReference type="AlphaFoldDB" id="A0A2J6SFY4"/>
<keyword evidence="2 3" id="KW-0040">ANK repeat</keyword>
<proteinExistence type="predicted"/>
<dbReference type="Pfam" id="PF12796">
    <property type="entry name" value="Ank_2"/>
    <property type="match status" value="1"/>
</dbReference>
<accession>A0A2J6SFY4</accession>
<dbReference type="PROSITE" id="PS50297">
    <property type="entry name" value="ANK_REP_REGION"/>
    <property type="match status" value="1"/>
</dbReference>
<dbReference type="Gene3D" id="1.25.40.20">
    <property type="entry name" value="Ankyrin repeat-containing domain"/>
    <property type="match status" value="1"/>
</dbReference>
<reference evidence="4 5" key="1">
    <citation type="submission" date="2016-04" db="EMBL/GenBank/DDBJ databases">
        <title>A degradative enzymes factory behind the ericoid mycorrhizal symbiosis.</title>
        <authorList>
            <consortium name="DOE Joint Genome Institute"/>
            <person name="Martino E."/>
            <person name="Morin E."/>
            <person name="Grelet G."/>
            <person name="Kuo A."/>
            <person name="Kohler A."/>
            <person name="Daghino S."/>
            <person name="Barry K."/>
            <person name="Choi C."/>
            <person name="Cichocki N."/>
            <person name="Clum A."/>
            <person name="Copeland A."/>
            <person name="Hainaut M."/>
            <person name="Haridas S."/>
            <person name="Labutti K."/>
            <person name="Lindquist E."/>
            <person name="Lipzen A."/>
            <person name="Khouja H.-R."/>
            <person name="Murat C."/>
            <person name="Ohm R."/>
            <person name="Olson A."/>
            <person name="Spatafora J."/>
            <person name="Veneault-Fourrey C."/>
            <person name="Henrissat B."/>
            <person name="Grigoriev I."/>
            <person name="Martin F."/>
            <person name="Perotto S."/>
        </authorList>
    </citation>
    <scope>NUCLEOTIDE SEQUENCE [LARGE SCALE GENOMIC DNA]</scope>
    <source>
        <strain evidence="4 5">E</strain>
    </source>
</reference>
<dbReference type="InterPro" id="IPR002110">
    <property type="entry name" value="Ankyrin_rpt"/>
</dbReference>
<name>A0A2J6SFY4_9HELO</name>
<dbReference type="PANTHER" id="PTHR24171">
    <property type="entry name" value="ANKYRIN REPEAT DOMAIN-CONTAINING PROTEIN 39-RELATED"/>
    <property type="match status" value="1"/>
</dbReference>
<keyword evidence="1" id="KW-0677">Repeat</keyword>
<dbReference type="EMBL" id="KZ613919">
    <property type="protein sequence ID" value="PMD49673.1"/>
    <property type="molecule type" value="Genomic_DNA"/>
</dbReference>
<dbReference type="GeneID" id="36584448"/>
<dbReference type="STRING" id="1095630.A0A2J6SFY4"/>
<sequence>DCKRLVCQAAANKDTKKLRRLLENGIQHSQRGLFDTTPLLQAAQNGQRETTCLLLEHGASLSEQDEHERTALNFASASRHAKAANDLLLYGGDISPINKKGQTFLCLAVLTDQGHRGIINVLIDHRAEVGLVDKLGQIPLHRSACLGYRAATKLLVDRWSVITTEDYNGRTARDLAEGSVHAIKALNVEELDFYMY</sequence>
<evidence type="ECO:0000313" key="4">
    <source>
        <dbReference type="EMBL" id="PMD49673.1"/>
    </source>
</evidence>
<dbReference type="SUPFAM" id="SSF48403">
    <property type="entry name" value="Ankyrin repeat"/>
    <property type="match status" value="1"/>
</dbReference>
<protein>
    <submittedName>
        <fullName evidence="4">Ankyrin</fullName>
    </submittedName>
</protein>
<dbReference type="RefSeq" id="XP_024726577.1">
    <property type="nucleotide sequence ID" value="XM_024876369.1"/>
</dbReference>
<dbReference type="InterPro" id="IPR036770">
    <property type="entry name" value="Ankyrin_rpt-contain_sf"/>
</dbReference>
<feature type="repeat" description="ANK" evidence="3">
    <location>
        <begin position="34"/>
        <end position="66"/>
    </location>
</feature>
<dbReference type="Proteomes" id="UP000235371">
    <property type="component" value="Unassembled WGS sequence"/>
</dbReference>
<evidence type="ECO:0000256" key="2">
    <source>
        <dbReference type="ARBA" id="ARBA00023043"/>
    </source>
</evidence>
<dbReference type="InParanoid" id="A0A2J6SFY4"/>
<organism evidence="4 5">
    <name type="scientific">Hyaloscypha bicolor E</name>
    <dbReference type="NCBI Taxonomy" id="1095630"/>
    <lineage>
        <taxon>Eukaryota</taxon>
        <taxon>Fungi</taxon>
        <taxon>Dikarya</taxon>
        <taxon>Ascomycota</taxon>
        <taxon>Pezizomycotina</taxon>
        <taxon>Leotiomycetes</taxon>
        <taxon>Helotiales</taxon>
        <taxon>Hyaloscyphaceae</taxon>
        <taxon>Hyaloscypha</taxon>
        <taxon>Hyaloscypha bicolor</taxon>
    </lineage>
</organism>
<evidence type="ECO:0000256" key="1">
    <source>
        <dbReference type="ARBA" id="ARBA00022737"/>
    </source>
</evidence>
<keyword evidence="5" id="KW-1185">Reference proteome</keyword>
<dbReference type="SMART" id="SM00248">
    <property type="entry name" value="ANK"/>
    <property type="match status" value="3"/>
</dbReference>
<evidence type="ECO:0000313" key="5">
    <source>
        <dbReference type="Proteomes" id="UP000235371"/>
    </source>
</evidence>
<dbReference type="PROSITE" id="PS50088">
    <property type="entry name" value="ANK_REPEAT"/>
    <property type="match status" value="1"/>
</dbReference>
<evidence type="ECO:0000256" key="3">
    <source>
        <dbReference type="PROSITE-ProRule" id="PRU00023"/>
    </source>
</evidence>
<feature type="non-terminal residue" evidence="4">
    <location>
        <position position="1"/>
    </location>
</feature>